<keyword evidence="1 4" id="KW-0812">Transmembrane</keyword>
<reference evidence="7" key="1">
    <citation type="submission" date="2018-12" db="EMBL/GenBank/DDBJ databases">
        <title>Complete genome sequence of an uncultured bacterium of the candidate phylum Bipolaricaulota.</title>
        <authorList>
            <person name="Kadnikov V.V."/>
            <person name="Mardanov A.V."/>
            <person name="Beletsky A.V."/>
            <person name="Frank Y.A."/>
            <person name="Karnachuk O.V."/>
            <person name="Ravin N.V."/>
        </authorList>
    </citation>
    <scope>NUCLEOTIDE SEQUENCE [LARGE SCALE GENOMIC DNA]</scope>
</reference>
<feature type="domain" description="Major facilitator superfamily (MFS) profile" evidence="5">
    <location>
        <begin position="17"/>
        <end position="402"/>
    </location>
</feature>
<feature type="transmembrane region" description="Helical" evidence="4">
    <location>
        <begin position="352"/>
        <end position="374"/>
    </location>
</feature>
<accession>A0A410FSV6</accession>
<dbReference type="AlphaFoldDB" id="A0A410FSV6"/>
<dbReference type="PANTHER" id="PTHR23518">
    <property type="entry name" value="C-METHYLTRANSFERASE"/>
    <property type="match status" value="1"/>
</dbReference>
<gene>
    <name evidence="6" type="ORF">BIP78_0330</name>
</gene>
<evidence type="ECO:0000313" key="7">
    <source>
        <dbReference type="Proteomes" id="UP000287233"/>
    </source>
</evidence>
<evidence type="ECO:0000256" key="1">
    <source>
        <dbReference type="ARBA" id="ARBA00022692"/>
    </source>
</evidence>
<evidence type="ECO:0000313" key="6">
    <source>
        <dbReference type="EMBL" id="QAA76096.1"/>
    </source>
</evidence>
<dbReference type="InterPro" id="IPR020846">
    <property type="entry name" value="MFS_dom"/>
</dbReference>
<feature type="transmembrane region" description="Helical" evidence="4">
    <location>
        <begin position="293"/>
        <end position="309"/>
    </location>
</feature>
<keyword evidence="2 4" id="KW-1133">Transmembrane helix</keyword>
<feature type="transmembrane region" description="Helical" evidence="4">
    <location>
        <begin position="265"/>
        <end position="286"/>
    </location>
</feature>
<dbReference type="InterPro" id="IPR011701">
    <property type="entry name" value="MFS"/>
</dbReference>
<feature type="transmembrane region" description="Helical" evidence="4">
    <location>
        <begin position="83"/>
        <end position="101"/>
    </location>
</feature>
<dbReference type="KEGG" id="bih:BIP78_0330"/>
<evidence type="ECO:0000259" key="5">
    <source>
        <dbReference type="PROSITE" id="PS50850"/>
    </source>
</evidence>
<proteinExistence type="predicted"/>
<dbReference type="Gene3D" id="1.20.1250.20">
    <property type="entry name" value="MFS general substrate transporter like domains"/>
    <property type="match status" value="2"/>
</dbReference>
<dbReference type="PROSITE" id="PS50850">
    <property type="entry name" value="MFS"/>
    <property type="match status" value="1"/>
</dbReference>
<feature type="transmembrane region" description="Helical" evidence="4">
    <location>
        <begin position="240"/>
        <end position="259"/>
    </location>
</feature>
<dbReference type="GO" id="GO:0022857">
    <property type="term" value="F:transmembrane transporter activity"/>
    <property type="evidence" value="ECO:0007669"/>
    <property type="project" value="InterPro"/>
</dbReference>
<dbReference type="SUPFAM" id="SSF103473">
    <property type="entry name" value="MFS general substrate transporter"/>
    <property type="match status" value="1"/>
</dbReference>
<keyword evidence="3 4" id="KW-0472">Membrane</keyword>
<evidence type="ECO:0000256" key="2">
    <source>
        <dbReference type="ARBA" id="ARBA00022989"/>
    </source>
</evidence>
<feature type="transmembrane region" description="Helical" evidence="4">
    <location>
        <begin position="380"/>
        <end position="398"/>
    </location>
</feature>
<protein>
    <recommendedName>
        <fullName evidence="5">Major facilitator superfamily (MFS) profile domain-containing protein</fullName>
    </recommendedName>
</protein>
<dbReference type="EMBL" id="CP034928">
    <property type="protein sequence ID" value="QAA76096.1"/>
    <property type="molecule type" value="Genomic_DNA"/>
</dbReference>
<feature type="transmembrane region" description="Helical" evidence="4">
    <location>
        <begin position="107"/>
        <end position="130"/>
    </location>
</feature>
<dbReference type="Proteomes" id="UP000287233">
    <property type="component" value="Chromosome"/>
</dbReference>
<dbReference type="PANTHER" id="PTHR23518:SF2">
    <property type="entry name" value="MAJOR FACILITATOR SUPERFAMILY TRANSPORTER"/>
    <property type="match status" value="1"/>
</dbReference>
<evidence type="ECO:0000256" key="4">
    <source>
        <dbReference type="SAM" id="Phobius"/>
    </source>
</evidence>
<dbReference type="Pfam" id="PF07690">
    <property type="entry name" value="MFS_1"/>
    <property type="match status" value="1"/>
</dbReference>
<dbReference type="InterPro" id="IPR036259">
    <property type="entry name" value="MFS_trans_sf"/>
</dbReference>
<feature type="transmembrane region" description="Helical" evidence="4">
    <location>
        <begin position="37"/>
        <end position="56"/>
    </location>
</feature>
<feature type="transmembrane region" description="Helical" evidence="4">
    <location>
        <begin position="175"/>
        <end position="195"/>
    </location>
</feature>
<sequence length="410" mass="43936">MRVWLAQLVEFLGLKRSILGLLVMAILVGMGEHMAEQFLPLFLLALGGGFLSVGFLNGMDNLLGALYAFPGGYLADRLGTKRALLLFNVLSMVGFLIVVLIPAWPAVLAGAVLFLSWTAISLPATMGLVARALPKDKRTMGVSVHSLVRRVPMALGPMVGGAFIGVWGVELGVRLAFVGALLLALVAAVLQQVLIEDDRRDGEGTAAQAEGNPLRLWKEMSGDLRRLLVADILVRFCEQIPYAFVVVWAVGTAAAPGPVTALQFGILRSIEMATAVLVYIPVAYLADRGQKKPFVVATFAFFTLFPVLLLFSRSFGMLVAAFILRGLKEFGEPTRKALIMDLAPEGRKAGMFGLYYLVRDVIVSVAAFGGALLWSVRPEVNLLAAFGFGAAGTLWFALKGRDLGPARASG</sequence>
<feature type="transmembrane region" description="Helical" evidence="4">
    <location>
        <begin position="151"/>
        <end position="169"/>
    </location>
</feature>
<feature type="transmembrane region" description="Helical" evidence="4">
    <location>
        <begin position="12"/>
        <end position="31"/>
    </location>
</feature>
<organism evidence="6 7">
    <name type="scientific">Bipolaricaulis sibiricus</name>
    <dbReference type="NCBI Taxonomy" id="2501609"/>
    <lineage>
        <taxon>Bacteria</taxon>
        <taxon>Candidatus Bipolaricaulota</taxon>
        <taxon>Candidatus Bipolaricaulia</taxon>
        <taxon>Candidatus Bipolaricaulales</taxon>
        <taxon>Candidatus Bipolaricaulaceae</taxon>
        <taxon>Candidatus Bipolaricaulis</taxon>
    </lineage>
</organism>
<evidence type="ECO:0000256" key="3">
    <source>
        <dbReference type="ARBA" id="ARBA00023136"/>
    </source>
</evidence>
<name>A0A410FSV6_BIPS1</name>